<dbReference type="SUPFAM" id="SSF48498">
    <property type="entry name" value="Tetracyclin repressor-like, C-terminal domain"/>
    <property type="match status" value="1"/>
</dbReference>
<evidence type="ECO:0000256" key="3">
    <source>
        <dbReference type="ARBA" id="ARBA00023163"/>
    </source>
</evidence>
<dbReference type="PROSITE" id="PS50977">
    <property type="entry name" value="HTH_TETR_2"/>
    <property type="match status" value="1"/>
</dbReference>
<evidence type="ECO:0000256" key="2">
    <source>
        <dbReference type="ARBA" id="ARBA00023125"/>
    </source>
</evidence>
<organism evidence="6 7">
    <name type="scientific">Pseudonocardia xinjiangensis</name>
    <dbReference type="NCBI Taxonomy" id="75289"/>
    <lineage>
        <taxon>Bacteria</taxon>
        <taxon>Bacillati</taxon>
        <taxon>Actinomycetota</taxon>
        <taxon>Actinomycetes</taxon>
        <taxon>Pseudonocardiales</taxon>
        <taxon>Pseudonocardiaceae</taxon>
        <taxon>Pseudonocardia</taxon>
    </lineage>
</organism>
<dbReference type="Pfam" id="PF00440">
    <property type="entry name" value="TetR_N"/>
    <property type="match status" value="1"/>
</dbReference>
<protein>
    <submittedName>
        <fullName evidence="6">TetR/AcrR family transcriptional regulator</fullName>
    </submittedName>
</protein>
<keyword evidence="1" id="KW-0805">Transcription regulation</keyword>
<evidence type="ECO:0000256" key="4">
    <source>
        <dbReference type="PROSITE-ProRule" id="PRU00335"/>
    </source>
</evidence>
<keyword evidence="3" id="KW-0804">Transcription</keyword>
<dbReference type="Gene3D" id="1.10.357.10">
    <property type="entry name" value="Tetracycline Repressor, domain 2"/>
    <property type="match status" value="1"/>
</dbReference>
<dbReference type="Proteomes" id="UP001296706">
    <property type="component" value="Unassembled WGS sequence"/>
</dbReference>
<evidence type="ECO:0000313" key="7">
    <source>
        <dbReference type="Proteomes" id="UP001296706"/>
    </source>
</evidence>
<dbReference type="SUPFAM" id="SSF46689">
    <property type="entry name" value="Homeodomain-like"/>
    <property type="match status" value="1"/>
</dbReference>
<dbReference type="InterPro" id="IPR009057">
    <property type="entry name" value="Homeodomain-like_sf"/>
</dbReference>
<reference evidence="6 7" key="1">
    <citation type="submission" date="2020-04" db="EMBL/GenBank/DDBJ databases">
        <authorList>
            <person name="Klaysubun C."/>
            <person name="Duangmal K."/>
            <person name="Lipun K."/>
        </authorList>
    </citation>
    <scope>NUCLEOTIDE SEQUENCE [LARGE SCALE GENOMIC DNA]</scope>
    <source>
        <strain evidence="6 7">JCM 11839</strain>
    </source>
</reference>
<gene>
    <name evidence="6" type="ORF">HF577_07995</name>
</gene>
<evidence type="ECO:0000259" key="5">
    <source>
        <dbReference type="PROSITE" id="PS50977"/>
    </source>
</evidence>
<comment type="caution">
    <text evidence="6">The sequence shown here is derived from an EMBL/GenBank/DDBJ whole genome shotgun (WGS) entry which is preliminary data.</text>
</comment>
<evidence type="ECO:0000256" key="1">
    <source>
        <dbReference type="ARBA" id="ARBA00023015"/>
    </source>
</evidence>
<name>A0ABX1R9I3_9PSEU</name>
<keyword evidence="7" id="KW-1185">Reference proteome</keyword>
<dbReference type="PRINTS" id="PR00455">
    <property type="entry name" value="HTHTETR"/>
</dbReference>
<dbReference type="EMBL" id="JAAXKY010000017">
    <property type="protein sequence ID" value="NMH77037.1"/>
    <property type="molecule type" value="Genomic_DNA"/>
</dbReference>
<dbReference type="InterPro" id="IPR036271">
    <property type="entry name" value="Tet_transcr_reg_TetR-rel_C_sf"/>
</dbReference>
<dbReference type="InterPro" id="IPR011075">
    <property type="entry name" value="TetR_C"/>
</dbReference>
<dbReference type="InterPro" id="IPR001647">
    <property type="entry name" value="HTH_TetR"/>
</dbReference>
<keyword evidence="2 4" id="KW-0238">DNA-binding</keyword>
<sequence>MKQLPSTERGRRTRAAIVTAAARLMQERGLASPSMDDVLAASNAGKSQLYHYFDGKQDLAVAVLHHQFERVMAAQPSLGDPACADLGQWRAEVLLAHRESGMGTCPLGVFVGQVDQDPVLRDTLADLFRRWQDALAGLVDRAVRAGGVIPDTDPAAAGRALLTALQGGIMLAHLHGEPEPLAHAVDHVVDGLTGSARAPGSA</sequence>
<accession>A0ABX1R9I3</accession>
<dbReference type="PANTHER" id="PTHR47506">
    <property type="entry name" value="TRANSCRIPTIONAL REGULATORY PROTEIN"/>
    <property type="match status" value="1"/>
</dbReference>
<dbReference type="PANTHER" id="PTHR47506:SF3">
    <property type="entry name" value="HTH-TYPE TRANSCRIPTIONAL REGULATOR LMRA"/>
    <property type="match status" value="1"/>
</dbReference>
<dbReference type="RefSeq" id="WP_169395112.1">
    <property type="nucleotide sequence ID" value="NZ_BAAAJH010000002.1"/>
</dbReference>
<feature type="DNA-binding region" description="H-T-H motif" evidence="4">
    <location>
        <begin position="34"/>
        <end position="53"/>
    </location>
</feature>
<evidence type="ECO:0000313" key="6">
    <source>
        <dbReference type="EMBL" id="NMH77037.1"/>
    </source>
</evidence>
<proteinExistence type="predicted"/>
<feature type="domain" description="HTH tetR-type" evidence="5">
    <location>
        <begin position="11"/>
        <end position="71"/>
    </location>
</feature>
<dbReference type="Pfam" id="PF16925">
    <property type="entry name" value="TetR_C_13"/>
    <property type="match status" value="1"/>
</dbReference>